<protein>
    <submittedName>
        <fullName evidence="1">Uncharacterized protein</fullName>
    </submittedName>
</protein>
<organism evidence="1 2">
    <name type="scientific">Sumerlaea chitinivorans</name>
    <dbReference type="NCBI Taxonomy" id="2250252"/>
    <lineage>
        <taxon>Bacteria</taxon>
        <taxon>Candidatus Sumerlaeota</taxon>
        <taxon>Candidatus Sumerlaeia</taxon>
        <taxon>Candidatus Sumerlaeales</taxon>
        <taxon>Candidatus Sumerlaeaceae</taxon>
        <taxon>Candidatus Sumerlaea</taxon>
    </lineage>
</organism>
<dbReference type="EMBL" id="CP030759">
    <property type="protein sequence ID" value="AXA36845.1"/>
    <property type="molecule type" value="Genomic_DNA"/>
</dbReference>
<accession>A0A2Z4Y8U0</accession>
<dbReference type="Proteomes" id="UP000262583">
    <property type="component" value="Chromosome"/>
</dbReference>
<evidence type="ECO:0000313" key="2">
    <source>
        <dbReference type="Proteomes" id="UP000262583"/>
    </source>
</evidence>
<dbReference type="KEGG" id="schv:BRCON_2068"/>
<dbReference type="AlphaFoldDB" id="A0A2Z4Y8U0"/>
<name>A0A2Z4Y8U0_SUMC1</name>
<gene>
    <name evidence="1" type="ORF">BRCON_2068</name>
</gene>
<reference evidence="1 2" key="1">
    <citation type="submission" date="2018-05" db="EMBL/GenBank/DDBJ databases">
        <title>A metagenomic window into the 2 km-deep terrestrial subsurface aquifer revealed taxonomically and functionally diverse microbial community comprising novel uncultured bacterial lineages.</title>
        <authorList>
            <person name="Kadnikov V.V."/>
            <person name="Mardanov A.V."/>
            <person name="Beletsky A.V."/>
            <person name="Banks D."/>
            <person name="Pimenov N.V."/>
            <person name="Frank Y.A."/>
            <person name="Karnachuk O.V."/>
            <person name="Ravin N.V."/>
        </authorList>
    </citation>
    <scope>NUCLEOTIDE SEQUENCE [LARGE SCALE GENOMIC DNA]</scope>
    <source>
        <strain evidence="1">BY</strain>
    </source>
</reference>
<evidence type="ECO:0000313" key="1">
    <source>
        <dbReference type="EMBL" id="AXA36845.1"/>
    </source>
</evidence>
<sequence>MPIRRRFLAMGIRSSWQEAYRDWKDESLLLAPLSARQVGEERDQAKQWEHFFFEVMRKVGALSGAPKTIWLAVAD</sequence>
<proteinExistence type="predicted"/>